<feature type="transmembrane region" description="Helical" evidence="9">
    <location>
        <begin position="170"/>
        <end position="196"/>
    </location>
</feature>
<dbReference type="PATRIC" id="fig|1218506.3.peg.1592"/>
<organism evidence="10 11">
    <name type="scientific">Lactobacillus kimbladii</name>
    <dbReference type="NCBI Taxonomy" id="1218506"/>
    <lineage>
        <taxon>Bacteria</taxon>
        <taxon>Bacillati</taxon>
        <taxon>Bacillota</taxon>
        <taxon>Bacilli</taxon>
        <taxon>Lactobacillales</taxon>
        <taxon>Lactobacillaceae</taxon>
        <taxon>Lactobacillus</taxon>
    </lineage>
</organism>
<comment type="caution">
    <text evidence="10">The sequence shown here is derived from an EMBL/GenBank/DDBJ whole genome shotgun (WGS) entry which is preliminary data.</text>
</comment>
<dbReference type="Proteomes" id="UP000033612">
    <property type="component" value="Unassembled WGS sequence"/>
</dbReference>
<dbReference type="OrthoDB" id="1649937at2"/>
<reference evidence="10 11" key="1">
    <citation type="submission" date="2015-01" db="EMBL/GenBank/DDBJ databases">
        <title>Comparative genomics of the lactic acid bacteria isolated from the honey bee gut.</title>
        <authorList>
            <person name="Ellegaard K.M."/>
            <person name="Tamarit D."/>
            <person name="Javelind E."/>
            <person name="Olofsson T."/>
            <person name="Andersson S.G."/>
            <person name="Vasquez A."/>
        </authorList>
    </citation>
    <scope>NUCLEOTIDE SEQUENCE [LARGE SCALE GENOMIC DNA]</scope>
    <source>
        <strain evidence="10 11">Hma2</strain>
    </source>
</reference>
<evidence type="ECO:0000313" key="10">
    <source>
        <dbReference type="EMBL" id="KJY57311.1"/>
    </source>
</evidence>
<keyword evidence="11" id="KW-1185">Reference proteome</keyword>
<protein>
    <submittedName>
        <fullName evidence="10">PTS Man IIC</fullName>
    </submittedName>
</protein>
<keyword evidence="7 9" id="KW-1133">Transmembrane helix</keyword>
<evidence type="ECO:0000256" key="9">
    <source>
        <dbReference type="SAM" id="Phobius"/>
    </source>
</evidence>
<dbReference type="RefSeq" id="WP_046332510.1">
    <property type="nucleotide sequence ID" value="NZ_JBHTBO010000001.1"/>
</dbReference>
<dbReference type="InterPro" id="IPR004700">
    <property type="entry name" value="PTS_IIC_man"/>
</dbReference>
<dbReference type="InterPro" id="IPR050303">
    <property type="entry name" value="GatZ_KbaZ_carbometab"/>
</dbReference>
<keyword evidence="8 9" id="KW-0472">Membrane</keyword>
<keyword evidence="2" id="KW-0813">Transport</keyword>
<evidence type="ECO:0000256" key="5">
    <source>
        <dbReference type="ARBA" id="ARBA00022683"/>
    </source>
</evidence>
<evidence type="ECO:0000256" key="2">
    <source>
        <dbReference type="ARBA" id="ARBA00022448"/>
    </source>
</evidence>
<sequence length="257" mass="27615">MLLRNILIVIYGFIINFDKEGPKLGISQPVVAGLIAGLIMGNVETGLYIGGTLQLMTLGITSFGGASVPDYQTAALIGTYLAIATKQSAAIGITLAIPIALLIVQVDVLKWSANIFCQQKAEKYADEGNYHMINWMQYLATLFTSFVSGIPVLLTVILGPKIVGSFINYIPAWLSGGLKTAAGILPAVGIGMLLQYLPTRDYFSYLIIGFVLAIYLKMPIIGISLIGFAIALILYKNQSKKQNTTEETVNGGANEDE</sequence>
<evidence type="ECO:0000256" key="3">
    <source>
        <dbReference type="ARBA" id="ARBA00022475"/>
    </source>
</evidence>
<dbReference type="GO" id="GO:0005886">
    <property type="term" value="C:plasma membrane"/>
    <property type="evidence" value="ECO:0007669"/>
    <property type="project" value="UniProtKB-SubCell"/>
</dbReference>
<evidence type="ECO:0000256" key="1">
    <source>
        <dbReference type="ARBA" id="ARBA00004651"/>
    </source>
</evidence>
<evidence type="ECO:0000313" key="11">
    <source>
        <dbReference type="Proteomes" id="UP000033612"/>
    </source>
</evidence>
<keyword evidence="3" id="KW-1003">Cell membrane</keyword>
<dbReference type="PROSITE" id="PS51106">
    <property type="entry name" value="PTS_EIIC_TYPE_4"/>
    <property type="match status" value="1"/>
</dbReference>
<feature type="transmembrane region" description="Helical" evidence="9">
    <location>
        <begin position="135"/>
        <end position="158"/>
    </location>
</feature>
<name>A0A0F4LIC2_9LACO</name>
<evidence type="ECO:0000256" key="4">
    <source>
        <dbReference type="ARBA" id="ARBA00022597"/>
    </source>
</evidence>
<feature type="transmembrane region" description="Helical" evidence="9">
    <location>
        <begin position="202"/>
        <end position="235"/>
    </location>
</feature>
<dbReference type="HOGENOM" id="CLU_069101_1_1_9"/>
<proteinExistence type="predicted"/>
<dbReference type="GO" id="GO:0009401">
    <property type="term" value="P:phosphoenolpyruvate-dependent sugar phosphotransferase system"/>
    <property type="evidence" value="ECO:0007669"/>
    <property type="project" value="UniProtKB-KW"/>
</dbReference>
<keyword evidence="6 9" id="KW-0812">Transmembrane</keyword>
<keyword evidence="4" id="KW-0762">Sugar transport</keyword>
<evidence type="ECO:0000256" key="6">
    <source>
        <dbReference type="ARBA" id="ARBA00022692"/>
    </source>
</evidence>
<dbReference type="PANTHER" id="PTHR32502">
    <property type="entry name" value="N-ACETYLGALACTOSAMINE PERMEASE II COMPONENT-RELATED"/>
    <property type="match status" value="1"/>
</dbReference>
<keyword evidence="5" id="KW-0598">Phosphotransferase system</keyword>
<dbReference type="STRING" id="1218506.JF75_15150"/>
<evidence type="ECO:0000256" key="8">
    <source>
        <dbReference type="ARBA" id="ARBA00023136"/>
    </source>
</evidence>
<dbReference type="EMBL" id="JXLH01000019">
    <property type="protein sequence ID" value="KJY57311.1"/>
    <property type="molecule type" value="Genomic_DNA"/>
</dbReference>
<gene>
    <name evidence="10" type="ORF">JF75_15150</name>
</gene>
<accession>A0A0F4LIC2</accession>
<comment type="subcellular location">
    <subcellularLocation>
        <location evidence="1">Cell membrane</location>
        <topology evidence="1">Multi-pass membrane protein</topology>
    </subcellularLocation>
</comment>
<dbReference type="PANTHER" id="PTHR32502:SF28">
    <property type="entry name" value="PHOSPHOTRANSFERASE SYSTEM SUGAR-SPECIFIC EIIC COMPONENT"/>
    <property type="match status" value="1"/>
</dbReference>
<feature type="transmembrane region" description="Helical" evidence="9">
    <location>
        <begin position="89"/>
        <end position="106"/>
    </location>
</feature>
<dbReference type="Pfam" id="PF03609">
    <property type="entry name" value="EII-Sor"/>
    <property type="match status" value="1"/>
</dbReference>
<dbReference type="AlphaFoldDB" id="A0A0F4LIC2"/>
<evidence type="ECO:0000256" key="7">
    <source>
        <dbReference type="ARBA" id="ARBA00022989"/>
    </source>
</evidence>